<organism evidence="1">
    <name type="scientific">bioreactor metagenome</name>
    <dbReference type="NCBI Taxonomy" id="1076179"/>
    <lineage>
        <taxon>unclassified sequences</taxon>
        <taxon>metagenomes</taxon>
        <taxon>ecological metagenomes</taxon>
    </lineage>
</organism>
<proteinExistence type="predicted"/>
<accession>A0A645DLB4</accession>
<evidence type="ECO:0000313" key="1">
    <source>
        <dbReference type="EMBL" id="MPM90041.1"/>
    </source>
</evidence>
<dbReference type="EMBL" id="VSSQ01037372">
    <property type="protein sequence ID" value="MPM90041.1"/>
    <property type="molecule type" value="Genomic_DNA"/>
</dbReference>
<protein>
    <submittedName>
        <fullName evidence="1">Uncharacterized protein</fullName>
    </submittedName>
</protein>
<gene>
    <name evidence="1" type="ORF">SDC9_137157</name>
</gene>
<reference evidence="1" key="1">
    <citation type="submission" date="2019-08" db="EMBL/GenBank/DDBJ databases">
        <authorList>
            <person name="Kucharzyk K."/>
            <person name="Murdoch R.W."/>
            <person name="Higgins S."/>
            <person name="Loffler F."/>
        </authorList>
    </citation>
    <scope>NUCLEOTIDE SEQUENCE</scope>
</reference>
<dbReference type="AlphaFoldDB" id="A0A645DLB4"/>
<name>A0A645DLB4_9ZZZZ</name>
<sequence>MSDQFPVAVSLVMLNHLFFRIGPAAFRITIGNMPDCIPIRLLVLIIAINIHRRFKQLMVMAHLFRHIFLGSQGRDVIIRKMKAMTHRIGDPAAFDKNLKIGPNSLIGKLRKWNGADPAYIHLSGGKPLQGGAQQLGIPGQADAENDDSLISGDFVQKFGQPPGAHAQDVGLFAMPQCQRGGTGIIIPEPTG</sequence>
<comment type="caution">
    <text evidence="1">The sequence shown here is derived from an EMBL/GenBank/DDBJ whole genome shotgun (WGS) entry which is preliminary data.</text>
</comment>